<dbReference type="Pfam" id="PF02096">
    <property type="entry name" value="60KD_IMP"/>
    <property type="match status" value="1"/>
</dbReference>
<name>A0A1I0ZSZ1_9BACI</name>
<dbReference type="GO" id="GO:0015031">
    <property type="term" value="P:protein transport"/>
    <property type="evidence" value="ECO:0007669"/>
    <property type="project" value="UniProtKB-KW"/>
</dbReference>
<dbReference type="PANTHER" id="PTHR12428:SF65">
    <property type="entry name" value="CYTOCHROME C OXIDASE ASSEMBLY PROTEIN COX18, MITOCHONDRIAL"/>
    <property type="match status" value="1"/>
</dbReference>
<evidence type="ECO:0000256" key="5">
    <source>
        <dbReference type="ARBA" id="ARBA00022729"/>
    </source>
</evidence>
<dbReference type="PRINTS" id="PR00701">
    <property type="entry name" value="60KDINNERMP"/>
</dbReference>
<feature type="transmembrane region" description="Helical" evidence="12">
    <location>
        <begin position="207"/>
        <end position="225"/>
    </location>
</feature>
<dbReference type="InterPro" id="IPR001708">
    <property type="entry name" value="YidC/ALB3/OXA1/COX18"/>
</dbReference>
<evidence type="ECO:0000256" key="1">
    <source>
        <dbReference type="ARBA" id="ARBA00004651"/>
    </source>
</evidence>
<keyword evidence="8 12" id="KW-0472">Membrane</keyword>
<feature type="transmembrane region" description="Helical" evidence="12">
    <location>
        <begin position="60"/>
        <end position="80"/>
    </location>
</feature>
<evidence type="ECO:0000256" key="12">
    <source>
        <dbReference type="HAMAP-Rule" id="MF_01811"/>
    </source>
</evidence>
<keyword evidence="9" id="KW-0564">Palmitate</keyword>
<proteinExistence type="inferred from homology"/>
<reference evidence="14 15" key="1">
    <citation type="submission" date="2016-10" db="EMBL/GenBank/DDBJ databases">
        <authorList>
            <person name="de Groot N.N."/>
        </authorList>
    </citation>
    <scope>NUCLEOTIDE SEQUENCE [LARGE SCALE GENOMIC DNA]</scope>
    <source>
        <strain evidence="14 15">CGMCC 1.3702</strain>
    </source>
</reference>
<feature type="domain" description="Membrane insertase YidC/Oxa/ALB C-terminal" evidence="13">
    <location>
        <begin position="60"/>
        <end position="248"/>
    </location>
</feature>
<evidence type="ECO:0000313" key="15">
    <source>
        <dbReference type="Proteomes" id="UP000198642"/>
    </source>
</evidence>
<evidence type="ECO:0000256" key="4">
    <source>
        <dbReference type="ARBA" id="ARBA00022692"/>
    </source>
</evidence>
<feature type="transmembrane region" description="Helical" evidence="12">
    <location>
        <begin position="138"/>
        <end position="157"/>
    </location>
</feature>
<keyword evidence="3 12" id="KW-1003">Cell membrane</keyword>
<dbReference type="Proteomes" id="UP000198642">
    <property type="component" value="Unassembled WGS sequence"/>
</dbReference>
<organism evidence="14 15">
    <name type="scientific">Lentibacillus halodurans</name>
    <dbReference type="NCBI Taxonomy" id="237679"/>
    <lineage>
        <taxon>Bacteria</taxon>
        <taxon>Bacillati</taxon>
        <taxon>Bacillota</taxon>
        <taxon>Bacilli</taxon>
        <taxon>Bacillales</taxon>
        <taxon>Bacillaceae</taxon>
        <taxon>Lentibacillus</taxon>
    </lineage>
</organism>
<keyword evidence="2 12" id="KW-0813">Transport</keyword>
<evidence type="ECO:0000256" key="9">
    <source>
        <dbReference type="ARBA" id="ARBA00023139"/>
    </source>
</evidence>
<dbReference type="STRING" id="237679.SAMN04488072_11360"/>
<keyword evidence="7 12" id="KW-1133">Transmembrane helix</keyword>
<dbReference type="RefSeq" id="WP_090240093.1">
    <property type="nucleotide sequence ID" value="NZ_FOJW01000013.1"/>
</dbReference>
<keyword evidence="4 12" id="KW-0812">Transmembrane</keyword>
<gene>
    <name evidence="12" type="primary">yidC</name>
    <name evidence="14" type="ORF">SAMN04488072_11360</name>
</gene>
<evidence type="ECO:0000256" key="8">
    <source>
        <dbReference type="ARBA" id="ARBA00023136"/>
    </source>
</evidence>
<dbReference type="OrthoDB" id="9780552at2"/>
<keyword evidence="10 12" id="KW-0143">Chaperone</keyword>
<evidence type="ECO:0000259" key="13">
    <source>
        <dbReference type="Pfam" id="PF02096"/>
    </source>
</evidence>
<dbReference type="InterPro" id="IPR023060">
    <property type="entry name" value="YidC/YidC1/YidC2_Firmicutes"/>
</dbReference>
<feature type="transmembrane region" description="Helical" evidence="12">
    <location>
        <begin position="177"/>
        <end position="195"/>
    </location>
</feature>
<comment type="similarity">
    <text evidence="12">Belongs to the OXA1/ALB3/YidC family. Type 2 subfamily.</text>
</comment>
<evidence type="ECO:0000313" key="14">
    <source>
        <dbReference type="EMBL" id="SFB28889.1"/>
    </source>
</evidence>
<evidence type="ECO:0000256" key="11">
    <source>
        <dbReference type="ARBA" id="ARBA00023288"/>
    </source>
</evidence>
<evidence type="ECO:0000256" key="10">
    <source>
        <dbReference type="ARBA" id="ARBA00023186"/>
    </source>
</evidence>
<evidence type="ECO:0000256" key="3">
    <source>
        <dbReference type="ARBA" id="ARBA00022475"/>
    </source>
</evidence>
<keyword evidence="11 12" id="KW-0449">Lipoprotein</keyword>
<evidence type="ECO:0000256" key="6">
    <source>
        <dbReference type="ARBA" id="ARBA00022927"/>
    </source>
</evidence>
<protein>
    <recommendedName>
        <fullName evidence="12">Membrane protein insertase YidC</fullName>
    </recommendedName>
    <alternativeName>
        <fullName evidence="12">Foldase YidC</fullName>
    </alternativeName>
    <alternativeName>
        <fullName evidence="12">Membrane integrase YidC</fullName>
    </alternativeName>
    <alternativeName>
        <fullName evidence="12">Membrane protein YidC</fullName>
    </alternativeName>
</protein>
<dbReference type="HAMAP" id="MF_01811">
    <property type="entry name" value="YidC_type2"/>
    <property type="match status" value="1"/>
</dbReference>
<dbReference type="InterPro" id="IPR028055">
    <property type="entry name" value="YidC/Oxa/ALB_C"/>
</dbReference>
<comment type="subcellular location">
    <subcellularLocation>
        <location evidence="1 12">Cell membrane</location>
        <topology evidence="1 12">Multi-pass membrane protein</topology>
    </subcellularLocation>
</comment>
<evidence type="ECO:0000256" key="7">
    <source>
        <dbReference type="ARBA" id="ARBA00022989"/>
    </source>
</evidence>
<dbReference type="GO" id="GO:0051205">
    <property type="term" value="P:protein insertion into membrane"/>
    <property type="evidence" value="ECO:0007669"/>
    <property type="project" value="TreeGrafter"/>
</dbReference>
<keyword evidence="15" id="KW-1185">Reference proteome</keyword>
<dbReference type="NCBIfam" id="TIGR03592">
    <property type="entry name" value="yidC_oxa1_cterm"/>
    <property type="match status" value="1"/>
</dbReference>
<keyword evidence="6 12" id="KW-0653">Protein transport</keyword>
<keyword evidence="5 12" id="KW-0732">Signal</keyword>
<dbReference type="PROSITE" id="PS51257">
    <property type="entry name" value="PROKAR_LIPOPROTEIN"/>
    <property type="match status" value="1"/>
</dbReference>
<sequence length="260" mass="29323">MEQKSVFTFLGKYSLIAVTLLIFLTGCAADGGTFGLSDHYLIDPFSYFIKNMASLFGDNYGLSIIVMTFIIRITLMPFMLKQMKGSRDMQEKMKLLKPEMDKLKEKYKNSNNKDANMQMQQEMMQLYQKHQINPMSSIGCLPMIIQFPILIGFYYAIRRTPEIASHSFLWFNLGDADILMALIAMAVYFIQFKVSQIGMDPNQKKQMAVMGLISPIMIGVVSFGAPAALPLYWAAGGLFLIVQTIIAKKLFNAHNALSNS</sequence>
<dbReference type="InterPro" id="IPR047196">
    <property type="entry name" value="YidC_ALB_C"/>
</dbReference>
<dbReference type="GO" id="GO:0005886">
    <property type="term" value="C:plasma membrane"/>
    <property type="evidence" value="ECO:0007669"/>
    <property type="project" value="UniProtKB-SubCell"/>
</dbReference>
<dbReference type="EMBL" id="FOJW01000013">
    <property type="protein sequence ID" value="SFB28889.1"/>
    <property type="molecule type" value="Genomic_DNA"/>
</dbReference>
<dbReference type="CDD" id="cd20070">
    <property type="entry name" value="5TM_YidC_Alb3"/>
    <property type="match status" value="1"/>
</dbReference>
<dbReference type="GO" id="GO:0032977">
    <property type="term" value="F:membrane insertase activity"/>
    <property type="evidence" value="ECO:0007669"/>
    <property type="project" value="InterPro"/>
</dbReference>
<evidence type="ECO:0000256" key="2">
    <source>
        <dbReference type="ARBA" id="ARBA00022448"/>
    </source>
</evidence>
<comment type="function">
    <text evidence="12">Required for the insertion and/or proper folding and/or complex formation of integral membrane proteins into the membrane. Involved in integration of membrane proteins that insert both dependently and independently of the Sec translocase complex, as well as at least some lipoproteins.</text>
</comment>
<accession>A0A1I0ZSZ1</accession>
<dbReference type="PANTHER" id="PTHR12428">
    <property type="entry name" value="OXA1"/>
    <property type="match status" value="1"/>
</dbReference>
<dbReference type="AlphaFoldDB" id="A0A1I0ZSZ1"/>